<dbReference type="AlphaFoldDB" id="A0AAU7DVV6"/>
<protein>
    <submittedName>
        <fullName evidence="1">Uncharacterized protein</fullName>
    </submittedName>
</protein>
<dbReference type="EMBL" id="CP146203">
    <property type="protein sequence ID" value="XBH21333.1"/>
    <property type="molecule type" value="Genomic_DNA"/>
</dbReference>
<reference evidence="1" key="1">
    <citation type="submission" date="2024-02" db="EMBL/GenBank/DDBJ databases">
        <title>Tomenella chthoni gen. nov. sp. nov., a member of the family Jonesiaceae isolated from bat guano.</title>
        <authorList>
            <person name="Miller S.L."/>
            <person name="King J."/>
            <person name="Sankaranarayanan K."/>
            <person name="Lawson P.A."/>
        </authorList>
    </citation>
    <scope>NUCLEOTIDE SEQUENCE</scope>
    <source>
        <strain evidence="1">BS-20</strain>
    </source>
</reference>
<gene>
    <name evidence="1" type="ORF">V5R04_14145</name>
</gene>
<accession>A0AAU7DVV6</accession>
<evidence type="ECO:0000313" key="1">
    <source>
        <dbReference type="EMBL" id="XBH21333.1"/>
    </source>
</evidence>
<proteinExistence type="predicted"/>
<organism evidence="1">
    <name type="scientific">Jonesiaceae bacterium BS-20</name>
    <dbReference type="NCBI Taxonomy" id="3120821"/>
    <lineage>
        <taxon>Bacteria</taxon>
        <taxon>Bacillati</taxon>
        <taxon>Actinomycetota</taxon>
        <taxon>Actinomycetes</taxon>
        <taxon>Micrococcales</taxon>
        <taxon>Jonesiaceae</taxon>
    </lineage>
</organism>
<name>A0AAU7DVV6_9MICO</name>
<sequence>MNSNNAAEPVTIQLFPDYAGTTLWLSDAIDYQESGLSPGLIQDLQVWEQSYYDSINLDNDHEWKSLGLANAYTKRGNELGQRVADEIGPDFEVDFSSYQQGVETRTFRAGGSANNADAALAFEHIATVRAEHEQDYKRLIEEAEAAGDTGWFAYAPVSGEVFAPDVPVTTTSDSGPASSPGAATILDALVQETRE</sequence>